<keyword evidence="6" id="KW-1185">Reference proteome</keyword>
<reference evidence="5 6" key="1">
    <citation type="submission" date="2024-03" db="EMBL/GenBank/DDBJ databases">
        <title>High-quality draft genome sequencing of Tistrella sp. BH-R2-4.</title>
        <authorList>
            <person name="Dong C."/>
        </authorList>
    </citation>
    <scope>NUCLEOTIDE SEQUENCE [LARGE SCALE GENOMIC DNA]</scope>
    <source>
        <strain evidence="5 6">BH-R2-4</strain>
    </source>
</reference>
<dbReference type="PROSITE" id="PS00630">
    <property type="entry name" value="IMP_2"/>
    <property type="match status" value="1"/>
</dbReference>
<dbReference type="SUPFAM" id="SSF56655">
    <property type="entry name" value="Carbohydrate phosphatase"/>
    <property type="match status" value="1"/>
</dbReference>
<dbReference type="Gene3D" id="3.40.190.80">
    <property type="match status" value="1"/>
</dbReference>
<evidence type="ECO:0000256" key="2">
    <source>
        <dbReference type="ARBA" id="ARBA00022723"/>
    </source>
</evidence>
<comment type="caution">
    <text evidence="5">The sequence shown here is derived from an EMBL/GenBank/DDBJ whole genome shotgun (WGS) entry which is preliminary data.</text>
</comment>
<name>A0ABU9YL83_9PROT</name>
<accession>A0ABU9YL83</accession>
<dbReference type="Pfam" id="PF00459">
    <property type="entry name" value="Inositol_P"/>
    <property type="match status" value="1"/>
</dbReference>
<dbReference type="PRINTS" id="PR00377">
    <property type="entry name" value="IMPHPHTASES"/>
</dbReference>
<protein>
    <submittedName>
        <fullName evidence="5">Inositol monophosphatase</fullName>
    </submittedName>
</protein>
<keyword evidence="3" id="KW-0378">Hydrolase</keyword>
<evidence type="ECO:0000313" key="5">
    <source>
        <dbReference type="EMBL" id="MEN2989565.1"/>
    </source>
</evidence>
<dbReference type="InterPro" id="IPR000760">
    <property type="entry name" value="Inositol_monophosphatase-like"/>
</dbReference>
<dbReference type="EMBL" id="JBBKTW010000005">
    <property type="protein sequence ID" value="MEN2989565.1"/>
    <property type="molecule type" value="Genomic_DNA"/>
</dbReference>
<keyword evidence="2" id="KW-0479">Metal-binding</keyword>
<keyword evidence="4" id="KW-0460">Magnesium</keyword>
<sequence length="289" mass="30921">MTERPLATTDRPLDTSLLRDIEMLAVELAEQAGAAITSRLGSLLSVRYKTGAETEATLRNPVSEVDEQVEGVIRERLAARFPEHGVIGEEMADSHDTDLDMIWAVDPVDGTSNFINGFPLFAASIGVLHRGRPVVAAVWCATSHALRSGVYHARLGGGLHFDRQPLARASNPMVHRRLAGVPQFRGGRHPYDLRKTGSAAIECAFVAAGLLEAASFNSPNIWDVAGGILLVQESGGQVLTRGRGKRWQPFEGFVATPLRDWRGGLILGSADGAGWMAGNPGVAGQDEPA</sequence>
<dbReference type="PANTHER" id="PTHR20854">
    <property type="entry name" value="INOSITOL MONOPHOSPHATASE"/>
    <property type="match status" value="1"/>
</dbReference>
<evidence type="ECO:0000256" key="3">
    <source>
        <dbReference type="ARBA" id="ARBA00022801"/>
    </source>
</evidence>
<comment type="similarity">
    <text evidence="1">Belongs to the inositol monophosphatase superfamily.</text>
</comment>
<dbReference type="RefSeq" id="WP_345937626.1">
    <property type="nucleotide sequence ID" value="NZ_JBBKTW010000005.1"/>
</dbReference>
<evidence type="ECO:0000256" key="1">
    <source>
        <dbReference type="ARBA" id="ARBA00009759"/>
    </source>
</evidence>
<dbReference type="InterPro" id="IPR020550">
    <property type="entry name" value="Inositol_monophosphatase_CS"/>
</dbReference>
<dbReference type="PROSITE" id="PS00629">
    <property type="entry name" value="IMP_1"/>
    <property type="match status" value="1"/>
</dbReference>
<evidence type="ECO:0000256" key="4">
    <source>
        <dbReference type="ARBA" id="ARBA00022842"/>
    </source>
</evidence>
<evidence type="ECO:0000313" key="6">
    <source>
        <dbReference type="Proteomes" id="UP001413721"/>
    </source>
</evidence>
<gene>
    <name evidence="5" type="ORF">WG926_14710</name>
</gene>
<dbReference type="PANTHER" id="PTHR20854:SF4">
    <property type="entry name" value="INOSITOL-1-MONOPHOSPHATASE-RELATED"/>
    <property type="match status" value="1"/>
</dbReference>
<proteinExistence type="inferred from homology"/>
<dbReference type="Gene3D" id="3.30.540.10">
    <property type="entry name" value="Fructose-1,6-Bisphosphatase, subunit A, domain 1"/>
    <property type="match status" value="1"/>
</dbReference>
<organism evidence="5 6">
    <name type="scientific">Tistrella arctica</name>
    <dbReference type="NCBI Taxonomy" id="3133430"/>
    <lineage>
        <taxon>Bacteria</taxon>
        <taxon>Pseudomonadati</taxon>
        <taxon>Pseudomonadota</taxon>
        <taxon>Alphaproteobacteria</taxon>
        <taxon>Geminicoccales</taxon>
        <taxon>Geminicoccaceae</taxon>
        <taxon>Tistrella</taxon>
    </lineage>
</organism>
<dbReference type="Proteomes" id="UP001413721">
    <property type="component" value="Unassembled WGS sequence"/>
</dbReference>
<dbReference type="InterPro" id="IPR020583">
    <property type="entry name" value="Inositol_monoP_metal-BS"/>
</dbReference>